<keyword evidence="15" id="KW-1185">Reference proteome</keyword>
<evidence type="ECO:0000313" key="15">
    <source>
        <dbReference type="Proteomes" id="UP000586095"/>
    </source>
</evidence>
<comment type="catalytic activity">
    <reaction evidence="11">
        <text>N(6)-(pyridoxal phosphate)-L-lysyl-[4-amino-5-hydroxymethyl-2-methylpyrimidine phosphate synthase] + L-histidyl-[4-amino-5-hydroxymethyl-2-methylpyrimidine phosphate synthase] + 2 Fe(3+) + 4 H2O = L-lysyl-[4-amino-5-hydroxymethyl-2-methylpyrimidine phosphate synthase] + (2S)-2-amino-5-hydroxy-4-oxopentanoyl-[4-amino-5-hydroxymethyl-2-methylpyrimidine phosphate synthase] + 4-amino-2-methyl-5-(phosphooxymethyl)pyrimidine + 3-oxopropanoate + 2 Fe(2+) + 2 H(+)</text>
        <dbReference type="Rhea" id="RHEA:65756"/>
        <dbReference type="Rhea" id="RHEA-COMP:16892"/>
        <dbReference type="Rhea" id="RHEA-COMP:16893"/>
        <dbReference type="Rhea" id="RHEA-COMP:16894"/>
        <dbReference type="Rhea" id="RHEA-COMP:16895"/>
        <dbReference type="ChEBI" id="CHEBI:15377"/>
        <dbReference type="ChEBI" id="CHEBI:15378"/>
        <dbReference type="ChEBI" id="CHEBI:29033"/>
        <dbReference type="ChEBI" id="CHEBI:29034"/>
        <dbReference type="ChEBI" id="CHEBI:29969"/>
        <dbReference type="ChEBI" id="CHEBI:29979"/>
        <dbReference type="ChEBI" id="CHEBI:33190"/>
        <dbReference type="ChEBI" id="CHEBI:58354"/>
        <dbReference type="ChEBI" id="CHEBI:143915"/>
        <dbReference type="ChEBI" id="CHEBI:157692"/>
    </reaction>
    <physiologicalReaction direction="left-to-right" evidence="11">
        <dbReference type="Rhea" id="RHEA:65757"/>
    </physiologicalReaction>
</comment>
<sequence length="383" mass="41203">MKMQHLSSRTLLALGATSALVVGLAGCSGMSDPGSSSQPANENCEKVDNVTVVLQWVAQAQFAGYFAAAEEGFYADQCLNVTIQEGGTNVVPQQVLASGNAQFAVSHVVKSMASREEGADIVNISQIFQHGAYLEVAWADSGIEKLQDFVGKKVGSWGGGNDLTLRSALEGEGVDFEKDFDVVQQPFDMSLLLNREADVVQAKTYNEYAQLLATKNPDTGDLYQPEDFSVINLQELGYQTLEDGIYAGGKWLNEGDNADIAARFLAATYQGWASCRDDAKQCVGYVLERGSALGESHQMWMMNEINKLIWDGATAEIGTLKQADWDQTIDIALAGGVISEKPDADAFRTDVHTAALGLLEESDVDLIGADFEPMTVTLTEGGK</sequence>
<comment type="subunit">
    <text evidence="4">Homodimer.</text>
</comment>
<dbReference type="Gene3D" id="3.40.190.10">
    <property type="entry name" value="Periplasmic binding protein-like II"/>
    <property type="match status" value="2"/>
</dbReference>
<organism evidence="14 15">
    <name type="scientific">Leucobacter aridicollis</name>
    <dbReference type="NCBI Taxonomy" id="283878"/>
    <lineage>
        <taxon>Bacteria</taxon>
        <taxon>Bacillati</taxon>
        <taxon>Actinomycetota</taxon>
        <taxon>Actinomycetes</taxon>
        <taxon>Micrococcales</taxon>
        <taxon>Microbacteriaceae</taxon>
        <taxon>Leucobacter</taxon>
    </lineage>
</organism>
<keyword evidence="5" id="KW-0808">Transferase</keyword>
<dbReference type="Proteomes" id="UP000586095">
    <property type="component" value="Unassembled WGS sequence"/>
</dbReference>
<gene>
    <name evidence="14" type="ORF">BJ960_000247</name>
</gene>
<dbReference type="AlphaFoldDB" id="A0A852RAN5"/>
<evidence type="ECO:0000256" key="10">
    <source>
        <dbReference type="ARBA" id="ARBA00033171"/>
    </source>
</evidence>
<evidence type="ECO:0000259" key="13">
    <source>
        <dbReference type="Pfam" id="PF09084"/>
    </source>
</evidence>
<keyword evidence="12" id="KW-0732">Signal</keyword>
<keyword evidence="8" id="KW-0784">Thiamine biosynthesis</keyword>
<feature type="signal peptide" evidence="12">
    <location>
        <begin position="1"/>
        <end position="21"/>
    </location>
</feature>
<reference evidence="14 15" key="1">
    <citation type="submission" date="2020-07" db="EMBL/GenBank/DDBJ databases">
        <title>Sequencing the genomes of 1000 actinobacteria strains.</title>
        <authorList>
            <person name="Klenk H.-P."/>
        </authorList>
    </citation>
    <scope>NUCLEOTIDE SEQUENCE [LARGE SCALE GENOMIC DNA]</scope>
    <source>
        <strain evidence="14 15">DSM 17380</strain>
    </source>
</reference>
<dbReference type="Pfam" id="PF09084">
    <property type="entry name" value="NMT1"/>
    <property type="match status" value="1"/>
</dbReference>
<name>A0A852RAN5_9MICO</name>
<dbReference type="PANTHER" id="PTHR31528">
    <property type="entry name" value="4-AMINO-5-HYDROXYMETHYL-2-METHYLPYRIMIDINE PHOSPHATE SYNTHASE THI11-RELATED"/>
    <property type="match status" value="1"/>
</dbReference>
<evidence type="ECO:0000256" key="4">
    <source>
        <dbReference type="ARBA" id="ARBA00011738"/>
    </source>
</evidence>
<dbReference type="SUPFAM" id="SSF53850">
    <property type="entry name" value="Periplasmic binding protein-like II"/>
    <property type="match status" value="1"/>
</dbReference>
<evidence type="ECO:0000256" key="3">
    <source>
        <dbReference type="ARBA" id="ARBA00009406"/>
    </source>
</evidence>
<dbReference type="InterPro" id="IPR027939">
    <property type="entry name" value="NMT1/THI5"/>
</dbReference>
<keyword evidence="9" id="KW-0408">Iron</keyword>
<evidence type="ECO:0000256" key="8">
    <source>
        <dbReference type="ARBA" id="ARBA00022977"/>
    </source>
</evidence>
<evidence type="ECO:0000256" key="6">
    <source>
        <dbReference type="ARBA" id="ARBA00022723"/>
    </source>
</evidence>
<dbReference type="GO" id="GO:0046872">
    <property type="term" value="F:metal ion binding"/>
    <property type="evidence" value="ECO:0007669"/>
    <property type="project" value="UniProtKB-KW"/>
</dbReference>
<dbReference type="GO" id="GO:0016740">
    <property type="term" value="F:transferase activity"/>
    <property type="evidence" value="ECO:0007669"/>
    <property type="project" value="UniProtKB-KW"/>
</dbReference>
<dbReference type="RefSeq" id="WP_185985930.1">
    <property type="nucleotide sequence ID" value="NZ_BAAALZ010000003.1"/>
</dbReference>
<proteinExistence type="inferred from homology"/>
<keyword evidence="7" id="KW-0663">Pyridoxal phosphate</keyword>
<evidence type="ECO:0000313" key="14">
    <source>
        <dbReference type="EMBL" id="NYD25444.1"/>
    </source>
</evidence>
<comment type="function">
    <text evidence="1">Responsible for the formation of the pyrimidine heterocycle in the thiamine biosynthesis pathway. Catalyzes the formation of hydroxymethylpyrimidine phosphate (HMP-P) from histidine and pyridoxal phosphate (PLP). The protein uses PLP and the active site histidine to form HMP-P, generating an inactive enzyme. The enzyme can only undergo a single turnover, which suggests it is a suicide enzyme.</text>
</comment>
<evidence type="ECO:0000256" key="11">
    <source>
        <dbReference type="ARBA" id="ARBA00048179"/>
    </source>
</evidence>
<evidence type="ECO:0000256" key="7">
    <source>
        <dbReference type="ARBA" id="ARBA00022898"/>
    </source>
</evidence>
<dbReference type="InterPro" id="IPR015168">
    <property type="entry name" value="SsuA/THI5"/>
</dbReference>
<dbReference type="PANTHER" id="PTHR31528:SF1">
    <property type="entry name" value="4-AMINO-5-HYDROXYMETHYL-2-METHYLPYRIMIDINE PHOSPHATE SYNTHASE THI11-RELATED"/>
    <property type="match status" value="1"/>
</dbReference>
<keyword evidence="6" id="KW-0479">Metal-binding</keyword>
<dbReference type="EMBL" id="JACCBD010000001">
    <property type="protein sequence ID" value="NYD25444.1"/>
    <property type="molecule type" value="Genomic_DNA"/>
</dbReference>
<comment type="pathway">
    <text evidence="2">Cofactor biosynthesis; thiamine diphosphate biosynthesis.</text>
</comment>
<dbReference type="PROSITE" id="PS51257">
    <property type="entry name" value="PROKAR_LIPOPROTEIN"/>
    <property type="match status" value="1"/>
</dbReference>
<comment type="caution">
    <text evidence="14">The sequence shown here is derived from an EMBL/GenBank/DDBJ whole genome shotgun (WGS) entry which is preliminary data.</text>
</comment>
<feature type="chain" id="PRO_5039546828" description="Thiamine pyrimidine synthase" evidence="12">
    <location>
        <begin position="22"/>
        <end position="383"/>
    </location>
</feature>
<comment type="similarity">
    <text evidence="3">Belongs to the NMT1/THI5 family.</text>
</comment>
<accession>A0A852RAN5</accession>
<evidence type="ECO:0000256" key="1">
    <source>
        <dbReference type="ARBA" id="ARBA00003469"/>
    </source>
</evidence>
<evidence type="ECO:0000256" key="2">
    <source>
        <dbReference type="ARBA" id="ARBA00004948"/>
    </source>
</evidence>
<dbReference type="GO" id="GO:0009228">
    <property type="term" value="P:thiamine biosynthetic process"/>
    <property type="evidence" value="ECO:0007669"/>
    <property type="project" value="UniProtKB-KW"/>
</dbReference>
<evidence type="ECO:0000256" key="5">
    <source>
        <dbReference type="ARBA" id="ARBA00022679"/>
    </source>
</evidence>
<evidence type="ECO:0000256" key="9">
    <source>
        <dbReference type="ARBA" id="ARBA00023004"/>
    </source>
</evidence>
<evidence type="ECO:0000256" key="12">
    <source>
        <dbReference type="SAM" id="SignalP"/>
    </source>
</evidence>
<feature type="domain" description="SsuA/THI5-like" evidence="13">
    <location>
        <begin position="60"/>
        <end position="277"/>
    </location>
</feature>
<protein>
    <recommendedName>
        <fullName evidence="10">Thiamine pyrimidine synthase</fullName>
    </recommendedName>
</protein>